<dbReference type="EMBL" id="MU857835">
    <property type="protein sequence ID" value="KAK4243308.1"/>
    <property type="molecule type" value="Genomic_DNA"/>
</dbReference>
<comment type="caution">
    <text evidence="2">The sequence shown here is derived from an EMBL/GenBank/DDBJ whole genome shotgun (WGS) entry which is preliminary data.</text>
</comment>
<evidence type="ECO:0000256" key="1">
    <source>
        <dbReference type="SAM" id="MobiDB-lite"/>
    </source>
</evidence>
<feature type="compositionally biased region" description="Low complexity" evidence="1">
    <location>
        <begin position="8"/>
        <end position="28"/>
    </location>
</feature>
<feature type="compositionally biased region" description="Basic residues" evidence="1">
    <location>
        <begin position="39"/>
        <end position="51"/>
    </location>
</feature>
<name>A0AAN7CM48_9PEZI</name>
<reference evidence="2" key="2">
    <citation type="submission" date="2023-05" db="EMBL/GenBank/DDBJ databases">
        <authorList>
            <consortium name="Lawrence Berkeley National Laboratory"/>
            <person name="Steindorff A."/>
            <person name="Hensen N."/>
            <person name="Bonometti L."/>
            <person name="Westerberg I."/>
            <person name="Brannstrom I.O."/>
            <person name="Guillou S."/>
            <person name="Cros-Aarteil S."/>
            <person name="Calhoun S."/>
            <person name="Haridas S."/>
            <person name="Kuo A."/>
            <person name="Mondo S."/>
            <person name="Pangilinan J."/>
            <person name="Riley R."/>
            <person name="Labutti K."/>
            <person name="Andreopoulos B."/>
            <person name="Lipzen A."/>
            <person name="Chen C."/>
            <person name="Yanf M."/>
            <person name="Daum C."/>
            <person name="Ng V."/>
            <person name="Clum A."/>
            <person name="Ohm R."/>
            <person name="Martin F."/>
            <person name="Silar P."/>
            <person name="Natvig D."/>
            <person name="Lalanne C."/>
            <person name="Gautier V."/>
            <person name="Ament-Velasquez S.L."/>
            <person name="Kruys A."/>
            <person name="Hutchinson M.I."/>
            <person name="Powell A.J."/>
            <person name="Barry K."/>
            <person name="Miller A.N."/>
            <person name="Grigoriev I.V."/>
            <person name="Debuchy R."/>
            <person name="Gladieux P."/>
            <person name="Thoren M.H."/>
            <person name="Johannesson H."/>
        </authorList>
    </citation>
    <scope>NUCLEOTIDE SEQUENCE</scope>
    <source>
        <strain evidence="2">CBS 359.72</strain>
    </source>
</reference>
<feature type="region of interest" description="Disordered" evidence="1">
    <location>
        <begin position="419"/>
        <end position="456"/>
    </location>
</feature>
<evidence type="ECO:0000313" key="2">
    <source>
        <dbReference type="EMBL" id="KAK4243308.1"/>
    </source>
</evidence>
<reference evidence="2" key="1">
    <citation type="journal article" date="2023" name="Mol. Phylogenet. Evol.">
        <title>Genome-scale phylogeny and comparative genomics of the fungal order Sordariales.</title>
        <authorList>
            <person name="Hensen N."/>
            <person name="Bonometti L."/>
            <person name="Westerberg I."/>
            <person name="Brannstrom I.O."/>
            <person name="Guillou S."/>
            <person name="Cros-Aarteil S."/>
            <person name="Calhoun S."/>
            <person name="Haridas S."/>
            <person name="Kuo A."/>
            <person name="Mondo S."/>
            <person name="Pangilinan J."/>
            <person name="Riley R."/>
            <person name="LaButti K."/>
            <person name="Andreopoulos B."/>
            <person name="Lipzen A."/>
            <person name="Chen C."/>
            <person name="Yan M."/>
            <person name="Daum C."/>
            <person name="Ng V."/>
            <person name="Clum A."/>
            <person name="Steindorff A."/>
            <person name="Ohm R.A."/>
            <person name="Martin F."/>
            <person name="Silar P."/>
            <person name="Natvig D.O."/>
            <person name="Lalanne C."/>
            <person name="Gautier V."/>
            <person name="Ament-Velasquez S.L."/>
            <person name="Kruys A."/>
            <person name="Hutchinson M.I."/>
            <person name="Powell A.J."/>
            <person name="Barry K."/>
            <person name="Miller A.N."/>
            <person name="Grigoriev I.V."/>
            <person name="Debuchy R."/>
            <person name="Gladieux P."/>
            <person name="Hiltunen Thoren M."/>
            <person name="Johannesson H."/>
        </authorList>
    </citation>
    <scope>NUCLEOTIDE SEQUENCE</scope>
    <source>
        <strain evidence="2">CBS 359.72</strain>
    </source>
</reference>
<dbReference type="Proteomes" id="UP001303647">
    <property type="component" value="Unassembled WGS sequence"/>
</dbReference>
<feature type="region of interest" description="Disordered" evidence="1">
    <location>
        <begin position="502"/>
        <end position="532"/>
    </location>
</feature>
<feature type="compositionally biased region" description="Basic and acidic residues" evidence="1">
    <location>
        <begin position="339"/>
        <end position="348"/>
    </location>
</feature>
<organism evidence="2 3">
    <name type="scientific">Corynascus novoguineensis</name>
    <dbReference type="NCBI Taxonomy" id="1126955"/>
    <lineage>
        <taxon>Eukaryota</taxon>
        <taxon>Fungi</taxon>
        <taxon>Dikarya</taxon>
        <taxon>Ascomycota</taxon>
        <taxon>Pezizomycotina</taxon>
        <taxon>Sordariomycetes</taxon>
        <taxon>Sordariomycetidae</taxon>
        <taxon>Sordariales</taxon>
        <taxon>Chaetomiaceae</taxon>
        <taxon>Corynascus</taxon>
    </lineage>
</organism>
<feature type="compositionally biased region" description="Acidic residues" evidence="1">
    <location>
        <begin position="70"/>
        <end position="86"/>
    </location>
</feature>
<keyword evidence="3" id="KW-1185">Reference proteome</keyword>
<feature type="compositionally biased region" description="Basic residues" evidence="1">
    <location>
        <begin position="202"/>
        <end position="216"/>
    </location>
</feature>
<feature type="compositionally biased region" description="Basic and acidic residues" evidence="1">
    <location>
        <begin position="321"/>
        <end position="332"/>
    </location>
</feature>
<evidence type="ECO:0000313" key="3">
    <source>
        <dbReference type="Proteomes" id="UP001303647"/>
    </source>
</evidence>
<feature type="compositionally biased region" description="Basic and acidic residues" evidence="1">
    <location>
        <begin position="110"/>
        <end position="124"/>
    </location>
</feature>
<dbReference type="AlphaFoldDB" id="A0AAN7CM48"/>
<accession>A0AAN7CM48</accession>
<sequence length="580" mass="65983">MDPRDDPSTTTTTTDYDSGDSVSVDYVYEGGKSTDSRKTKGRSPRRKRSPRPRPQGTARCTCRAGSSRVEDDEEITVFEEISDTEDERQHPKRTIKPRLSESGGASGCSTKDHHKADKWKTTERRTRRAPSPYIEDYPEDSPRPAIILREHKLSRRSSTSDAKRVRASRNRSSSSDSRGRSPPEKPGPPRPSRRVSKEPQRPRHRKPHPNLHKTHQSKSSGSDVLDFQSDTGGPGPTTRFPRRDFPEQAAAVARSSAGNKKDQTKYSSSWPLQHGSHLRQRHHTRLDYDSDDSREDEHPFQDDDNYDEHHRLRRTRAPSFPKRDAERDRSHDWPSTQETSKHERERGRRPSHQRHPKTVVSHASMATMDQGYRSVATSMCEVWRGEAEDWESPYVSASEDDYEPEIQEPIKLLRMEDLPPRRSSPRLLPPQGDRGDFGFQTVNRPPSPGPYRSSMHGEELSAGAVLGPYNSFKWTYPDRNGCLILNQPLALTNEPDAMTDDEGNTYHTRPLSRASCWPRPGPPRGWTQPLPSRSCTVSPAFSARATREFLSPKPMRAERFDFGAWGCDRASRSSLALRLL</sequence>
<protein>
    <submittedName>
        <fullName evidence="2">Uncharacterized protein</fullName>
    </submittedName>
</protein>
<proteinExistence type="predicted"/>
<feature type="region of interest" description="Disordered" evidence="1">
    <location>
        <begin position="1"/>
        <end position="360"/>
    </location>
</feature>
<gene>
    <name evidence="2" type="ORF">C7999DRAFT_18322</name>
</gene>